<keyword evidence="5" id="KW-1185">Reference proteome</keyword>
<dbReference type="Pfam" id="PF21181">
    <property type="entry name" value="SsfX3_N"/>
    <property type="match status" value="1"/>
</dbReference>
<dbReference type="EMBL" id="VENP01000007">
    <property type="protein sequence ID" value="TNU76416.1"/>
    <property type="molecule type" value="Genomic_DNA"/>
</dbReference>
<feature type="compositionally biased region" description="Basic and acidic residues" evidence="1">
    <location>
        <begin position="374"/>
        <end position="384"/>
    </location>
</feature>
<protein>
    <submittedName>
        <fullName evidence="4">Lipase</fullName>
    </submittedName>
</protein>
<feature type="compositionally biased region" description="Low complexity" evidence="1">
    <location>
        <begin position="387"/>
        <end position="400"/>
    </location>
</feature>
<comment type="caution">
    <text evidence="4">The sequence shown here is derived from an EMBL/GenBank/DDBJ whole genome shotgun (WGS) entry which is preliminary data.</text>
</comment>
<dbReference type="AlphaFoldDB" id="A0A5C5BEU2"/>
<organism evidence="4 5">
    <name type="scientific">Miniimonas arenae</name>
    <dbReference type="NCBI Taxonomy" id="676201"/>
    <lineage>
        <taxon>Bacteria</taxon>
        <taxon>Bacillati</taxon>
        <taxon>Actinomycetota</taxon>
        <taxon>Actinomycetes</taxon>
        <taxon>Micrococcales</taxon>
        <taxon>Beutenbergiaceae</taxon>
        <taxon>Miniimonas</taxon>
    </lineage>
</organism>
<dbReference type="SUPFAM" id="SSF52266">
    <property type="entry name" value="SGNH hydrolase"/>
    <property type="match status" value="1"/>
</dbReference>
<dbReference type="Gene3D" id="3.40.50.1110">
    <property type="entry name" value="SGNH hydrolase"/>
    <property type="match status" value="1"/>
</dbReference>
<dbReference type="RefSeq" id="WP_139986089.1">
    <property type="nucleotide sequence ID" value="NZ_VENP01000007.1"/>
</dbReference>
<feature type="domain" description="SGNH hydrolase-type esterase" evidence="2">
    <location>
        <begin position="177"/>
        <end position="277"/>
    </location>
</feature>
<proteinExistence type="predicted"/>
<evidence type="ECO:0000313" key="4">
    <source>
        <dbReference type="EMBL" id="TNU76416.1"/>
    </source>
</evidence>
<dbReference type="OrthoDB" id="2060945at2"/>
<dbReference type="Proteomes" id="UP000313849">
    <property type="component" value="Unassembled WGS sequence"/>
</dbReference>
<gene>
    <name evidence="4" type="ORF">FH969_03295</name>
</gene>
<evidence type="ECO:0000259" key="2">
    <source>
        <dbReference type="Pfam" id="PF14606"/>
    </source>
</evidence>
<reference evidence="4 5" key="1">
    <citation type="submission" date="2019-06" db="EMBL/GenBank/DDBJ databases">
        <title>Draft genome sequence of Miniimonas arenae KCTC 19750T isolated from sea sand.</title>
        <authorList>
            <person name="Park S.-J."/>
        </authorList>
    </citation>
    <scope>NUCLEOTIDE SEQUENCE [LARGE SCALE GENOMIC DNA]</scope>
    <source>
        <strain evidence="4 5">KCTC 19750</strain>
    </source>
</reference>
<evidence type="ECO:0000259" key="3">
    <source>
        <dbReference type="Pfam" id="PF21181"/>
    </source>
</evidence>
<dbReference type="Pfam" id="PF14606">
    <property type="entry name" value="Lipase_GDSL_3"/>
    <property type="match status" value="1"/>
</dbReference>
<dbReference type="InterPro" id="IPR048977">
    <property type="entry name" value="SsfX3-like_N"/>
</dbReference>
<feature type="region of interest" description="Disordered" evidence="1">
    <location>
        <begin position="367"/>
        <end position="400"/>
    </location>
</feature>
<sequence>MRIPFPDARLDVRGAAWLEPTDAGLLPQRLPAWTRAQYPDPLYAVNVAHPSGVRVRFRTTSDACVLHARVSRTLVRPVPPAVETPPRPPGPIDVVLDGELHCAIEPIGTGLVTLDLAAITQHEDLGAPEALAVDLPPGDGRPRTVELWLPYRDRVRLVALEADDVAAPPAVDQPRWVHHGSSISHGAEAASPTGTWPAVAARTAGLDLVNLGLSGAAMLDPFVARTMRDAPADLLSLKIGINVLNANAYGRRMFAPLLHGFLDTVREGHPDTPFLVISPLFCPIAEDTPGPTVIDPTVTDHVEFVSLGKPEQVAEGRLTLRDMRVLVADVVAARRAAGDTALHHLDGLALYGEQDGVELPMADLLHPDPPAQRRIGERAAEHLSRLAQPPAQPAQTTQTR</sequence>
<name>A0A5C5BEU2_9MICO</name>
<dbReference type="Gene3D" id="2.60.120.260">
    <property type="entry name" value="Galactose-binding domain-like"/>
    <property type="match status" value="1"/>
</dbReference>
<accession>A0A5C5BEU2</accession>
<evidence type="ECO:0000313" key="5">
    <source>
        <dbReference type="Proteomes" id="UP000313849"/>
    </source>
</evidence>
<dbReference type="InterPro" id="IPR036514">
    <property type="entry name" value="SGNH_hydro_sf"/>
</dbReference>
<evidence type="ECO:0000256" key="1">
    <source>
        <dbReference type="SAM" id="MobiDB-lite"/>
    </source>
</evidence>
<feature type="domain" description="SsfX3-like N-terminal" evidence="3">
    <location>
        <begin position="11"/>
        <end position="151"/>
    </location>
</feature>
<dbReference type="InterPro" id="IPR013830">
    <property type="entry name" value="SGNH_hydro"/>
</dbReference>